<dbReference type="AlphaFoldDB" id="A0A9Q0L0D3"/>
<dbReference type="EMBL" id="JAMYWD010000002">
    <property type="protein sequence ID" value="KAJ4980182.1"/>
    <property type="molecule type" value="Genomic_DNA"/>
</dbReference>
<dbReference type="Proteomes" id="UP001141806">
    <property type="component" value="Unassembled WGS sequence"/>
</dbReference>
<dbReference type="PANTHER" id="PTHR46067:SF18">
    <property type="entry name" value="ACYL-COA N-ACYLTRANSFERASES (NAT) SUPERFAMILY PROTEIN"/>
    <property type="match status" value="1"/>
</dbReference>
<dbReference type="InterPro" id="IPR016181">
    <property type="entry name" value="Acyl_CoA_acyltransferase"/>
</dbReference>
<name>A0A9Q0L0D3_9MAGN</name>
<organism evidence="1 2">
    <name type="scientific">Protea cynaroides</name>
    <dbReference type="NCBI Taxonomy" id="273540"/>
    <lineage>
        <taxon>Eukaryota</taxon>
        <taxon>Viridiplantae</taxon>
        <taxon>Streptophyta</taxon>
        <taxon>Embryophyta</taxon>
        <taxon>Tracheophyta</taxon>
        <taxon>Spermatophyta</taxon>
        <taxon>Magnoliopsida</taxon>
        <taxon>Proteales</taxon>
        <taxon>Proteaceae</taxon>
        <taxon>Protea</taxon>
    </lineage>
</organism>
<dbReference type="OrthoDB" id="630895at2759"/>
<accession>A0A9Q0L0D3</accession>
<gene>
    <name evidence="1" type="ORF">NE237_010962</name>
</gene>
<protein>
    <submittedName>
        <fullName evidence="1">Uncharacterized protein</fullName>
    </submittedName>
</protein>
<keyword evidence="2" id="KW-1185">Reference proteome</keyword>
<reference evidence="1" key="1">
    <citation type="journal article" date="2023" name="Plant J.">
        <title>The genome of the king protea, Protea cynaroides.</title>
        <authorList>
            <person name="Chang J."/>
            <person name="Duong T.A."/>
            <person name="Schoeman C."/>
            <person name="Ma X."/>
            <person name="Roodt D."/>
            <person name="Barker N."/>
            <person name="Li Z."/>
            <person name="Van de Peer Y."/>
            <person name="Mizrachi E."/>
        </authorList>
    </citation>
    <scope>NUCLEOTIDE SEQUENCE</scope>
    <source>
        <tissue evidence="1">Young leaves</tissue>
    </source>
</reference>
<evidence type="ECO:0000313" key="2">
    <source>
        <dbReference type="Proteomes" id="UP001141806"/>
    </source>
</evidence>
<sequence length="327" mass="37408">MISLRPFKLSDVDDFMLWATDDRVTQYLRWNTISTREDALNYIREVIIPHPWRRSICLNDRSIKYMSVKPESGDGTCRAHIGDMPYLVRVQAFVKVENKASQRVLEKVGFLREGLLRKYGFNKAEIKDFIIYSFLSTNTMLSHSHTDIPAIQISLIEKKSLGQAEVCLSPVLRSSQVSSLAKGDKKPRKREASSSMILSASNITFSGPNQVSGLCMSMYMSGHMFCNLPGLMVQDILYLKTLQNLLFKATKGASYAFDRDCIYLNWYSRRDKRSKLPGWILSHLLDAHLNSSADMALHIAREFLRKMAQPYDKTISDGKRTLYRILA</sequence>
<proteinExistence type="predicted"/>
<dbReference type="SUPFAM" id="SSF55729">
    <property type="entry name" value="Acyl-CoA N-acyltransferases (Nat)"/>
    <property type="match status" value="1"/>
</dbReference>
<evidence type="ECO:0000313" key="1">
    <source>
        <dbReference type="EMBL" id="KAJ4980182.1"/>
    </source>
</evidence>
<dbReference type="Gene3D" id="3.40.630.30">
    <property type="match status" value="2"/>
</dbReference>
<dbReference type="PANTHER" id="PTHR46067">
    <property type="entry name" value="ACYL-COA N-ACYLTRANSFERASES (NAT) SUPERFAMILY PROTEIN"/>
    <property type="match status" value="1"/>
</dbReference>
<comment type="caution">
    <text evidence="1">The sequence shown here is derived from an EMBL/GenBank/DDBJ whole genome shotgun (WGS) entry which is preliminary data.</text>
</comment>